<name>A0ABR2JXM8_9EUKA</name>
<dbReference type="Proteomes" id="UP001470230">
    <property type="component" value="Unassembled WGS sequence"/>
</dbReference>
<evidence type="ECO:0000313" key="2">
    <source>
        <dbReference type="Proteomes" id="UP001470230"/>
    </source>
</evidence>
<dbReference type="EMBL" id="JAPFFF010000008">
    <property type="protein sequence ID" value="KAK8883620.1"/>
    <property type="molecule type" value="Genomic_DNA"/>
</dbReference>
<comment type="caution">
    <text evidence="1">The sequence shown here is derived from an EMBL/GenBank/DDBJ whole genome shotgun (WGS) entry which is preliminary data.</text>
</comment>
<gene>
    <name evidence="1" type="ORF">M9Y10_042715</name>
</gene>
<keyword evidence="2" id="KW-1185">Reference proteome</keyword>
<organism evidence="1 2">
    <name type="scientific">Tritrichomonas musculus</name>
    <dbReference type="NCBI Taxonomy" id="1915356"/>
    <lineage>
        <taxon>Eukaryota</taxon>
        <taxon>Metamonada</taxon>
        <taxon>Parabasalia</taxon>
        <taxon>Tritrichomonadida</taxon>
        <taxon>Tritrichomonadidae</taxon>
        <taxon>Tritrichomonas</taxon>
    </lineage>
</organism>
<protein>
    <submittedName>
        <fullName evidence="1">Uncharacterized protein</fullName>
    </submittedName>
</protein>
<reference evidence="1 2" key="1">
    <citation type="submission" date="2024-04" db="EMBL/GenBank/DDBJ databases">
        <title>Tritrichomonas musculus Genome.</title>
        <authorList>
            <person name="Alves-Ferreira E."/>
            <person name="Grigg M."/>
            <person name="Lorenzi H."/>
            <person name="Galac M."/>
        </authorList>
    </citation>
    <scope>NUCLEOTIDE SEQUENCE [LARGE SCALE GENOMIC DNA]</scope>
    <source>
        <strain evidence="1 2">EAF2021</strain>
    </source>
</reference>
<sequence length="308" mass="36292">MKKELKSTKRKDCKYKFQSIWELISRDSENKNQKNNISYSNNIQIDYYFRETPIFQQYLTENNMIFDSNVDFSNYNKLLPNQISKPNLSDFFQGILFYIYYNSDNKFNLNELEFHFSGGSRRDNLSTIIEHSTNQNPADQLDILNIFNYENINKQFRVETIKYAFFGVTFKNIKINVTSYSIRSGPLQANVSHLVSFTFEGYDEDKQKWDILDERANINDLIPTGSFQMFYVRTSNKFYSSFKIKQTEPGSNGYWGFSIAAFEIHGGISLVDKSFVSMNDCYSEKKEDTTNFFQFDSFDPTMDITEYL</sequence>
<proteinExistence type="predicted"/>
<evidence type="ECO:0000313" key="1">
    <source>
        <dbReference type="EMBL" id="KAK8883620.1"/>
    </source>
</evidence>
<accession>A0ABR2JXM8</accession>